<dbReference type="InterPro" id="IPR036116">
    <property type="entry name" value="FN3_sf"/>
</dbReference>
<dbReference type="PROSITE" id="PS50853">
    <property type="entry name" value="FN3"/>
    <property type="match status" value="1"/>
</dbReference>
<dbReference type="SUPFAM" id="SSF49265">
    <property type="entry name" value="Fibronectin type III"/>
    <property type="match status" value="1"/>
</dbReference>
<keyword evidence="1" id="KW-0472">Membrane</keyword>
<keyword evidence="3" id="KW-1185">Reference proteome</keyword>
<evidence type="ECO:0000256" key="1">
    <source>
        <dbReference type="SAM" id="Phobius"/>
    </source>
</evidence>
<dbReference type="Pfam" id="PF00053">
    <property type="entry name" value="EGF_laminin"/>
    <property type="match status" value="1"/>
</dbReference>
<keyword evidence="1" id="KW-1133">Transmembrane helix</keyword>
<keyword evidence="1" id="KW-0812">Transmembrane</keyword>
<dbReference type="InterPro" id="IPR003961">
    <property type="entry name" value="FN3_dom"/>
</dbReference>
<dbReference type="InterPro" id="IPR013783">
    <property type="entry name" value="Ig-like_fold"/>
</dbReference>
<organism evidence="3 4">
    <name type="scientific">Limulus polyphemus</name>
    <name type="common">Atlantic horseshoe crab</name>
    <dbReference type="NCBI Taxonomy" id="6850"/>
    <lineage>
        <taxon>Eukaryota</taxon>
        <taxon>Metazoa</taxon>
        <taxon>Ecdysozoa</taxon>
        <taxon>Arthropoda</taxon>
        <taxon>Chelicerata</taxon>
        <taxon>Merostomata</taxon>
        <taxon>Xiphosura</taxon>
        <taxon>Limulidae</taxon>
        <taxon>Limulus</taxon>
    </lineage>
</organism>
<name>A0ABM1TIX3_LIMPO</name>
<feature type="transmembrane region" description="Helical" evidence="1">
    <location>
        <begin position="282"/>
        <end position="305"/>
    </location>
</feature>
<gene>
    <name evidence="4" type="primary">LOC111088892</name>
</gene>
<evidence type="ECO:0000259" key="2">
    <source>
        <dbReference type="PROSITE" id="PS50853"/>
    </source>
</evidence>
<dbReference type="CDD" id="cd00063">
    <property type="entry name" value="FN3"/>
    <property type="match status" value="1"/>
</dbReference>
<dbReference type="PROSITE" id="PS00022">
    <property type="entry name" value="EGF_1"/>
    <property type="match status" value="1"/>
</dbReference>
<feature type="domain" description="Fibronectin type-III" evidence="2">
    <location>
        <begin position="21"/>
        <end position="121"/>
    </location>
</feature>
<sequence length="355" mass="39457">MALQLSCQRQTCPDTDQFGESPQCVRTEKINQHSFTIVWKRPVLSYNKNHKLLAFSISCFLLGEANPAEERQIVLPPIATSKEIQDLREGTKYEVVVWAVYLGNRRIAAPSTIIETQFSIATEKHVLPENSSFLEKECNCTTHGTAACTRIHSIAKCTCFPGFTGDWCEYCVHGYFRDKKRCRKCPCTNATSSGECITGELEEIKCKMCLPGHRGRLCSSCTAGYRWNNDSCVPSNCFSFPLCMKNKDHPGCSDCVFLTDRLPPSTGHNNSEGTAADGTVPLIGVIVILGIILLTAVGATGYHSWSQPHLHMRDKEQANDKKTLDNNFITSNKHVSIQQTASAHEMFKKPSLVNV</sequence>
<dbReference type="InterPro" id="IPR000742">
    <property type="entry name" value="EGF"/>
</dbReference>
<dbReference type="CDD" id="cd00055">
    <property type="entry name" value="EGF_Lam"/>
    <property type="match status" value="1"/>
</dbReference>
<dbReference type="GeneID" id="111088892"/>
<dbReference type="RefSeq" id="XP_022255829.1">
    <property type="nucleotide sequence ID" value="XM_022400121.1"/>
</dbReference>
<dbReference type="Gene3D" id="2.10.25.10">
    <property type="entry name" value="Laminin"/>
    <property type="match status" value="1"/>
</dbReference>
<proteinExistence type="predicted"/>
<dbReference type="Proteomes" id="UP000694941">
    <property type="component" value="Unplaced"/>
</dbReference>
<dbReference type="SMART" id="SM00180">
    <property type="entry name" value="EGF_Lam"/>
    <property type="match status" value="2"/>
</dbReference>
<dbReference type="InterPro" id="IPR002049">
    <property type="entry name" value="LE_dom"/>
</dbReference>
<reference evidence="4" key="1">
    <citation type="submission" date="2025-08" db="UniProtKB">
        <authorList>
            <consortium name="RefSeq"/>
        </authorList>
    </citation>
    <scope>IDENTIFICATION</scope>
    <source>
        <tissue evidence="4">Muscle</tissue>
    </source>
</reference>
<evidence type="ECO:0000313" key="3">
    <source>
        <dbReference type="Proteomes" id="UP000694941"/>
    </source>
</evidence>
<dbReference type="Gene3D" id="2.60.40.10">
    <property type="entry name" value="Immunoglobulins"/>
    <property type="match status" value="1"/>
</dbReference>
<evidence type="ECO:0000313" key="4">
    <source>
        <dbReference type="RefSeq" id="XP_022255829.1"/>
    </source>
</evidence>
<protein>
    <submittedName>
        <fullName evidence="4">Uncharacterized protein LOC111088892</fullName>
    </submittedName>
</protein>
<accession>A0ABM1TIX3</accession>
<dbReference type="PROSITE" id="PS01248">
    <property type="entry name" value="EGF_LAM_1"/>
    <property type="match status" value="1"/>
</dbReference>